<comment type="caution">
    <text evidence="2">The sequence shown here is derived from an EMBL/GenBank/DDBJ whole genome shotgun (WGS) entry which is preliminary data.</text>
</comment>
<dbReference type="Proteomes" id="UP001152622">
    <property type="component" value="Chromosome 18"/>
</dbReference>
<dbReference type="EMBL" id="JAINUF010000018">
    <property type="protein sequence ID" value="KAJ8338583.1"/>
    <property type="molecule type" value="Genomic_DNA"/>
</dbReference>
<sequence>MAVPRLEMGHQASSTPPRESRPQWASPALRIVETTGMAANGGSTSLRHVQSQQPLGRNRSLWPTSLGPCRHVWLHWPREHRAGLMSREPA</sequence>
<protein>
    <submittedName>
        <fullName evidence="2">Uncharacterized protein</fullName>
    </submittedName>
</protein>
<feature type="region of interest" description="Disordered" evidence="1">
    <location>
        <begin position="1"/>
        <end position="24"/>
    </location>
</feature>
<keyword evidence="3" id="KW-1185">Reference proteome</keyword>
<name>A0A9Q1EGV8_SYNKA</name>
<evidence type="ECO:0000313" key="3">
    <source>
        <dbReference type="Proteomes" id="UP001152622"/>
    </source>
</evidence>
<evidence type="ECO:0000256" key="1">
    <source>
        <dbReference type="SAM" id="MobiDB-lite"/>
    </source>
</evidence>
<dbReference type="AlphaFoldDB" id="A0A9Q1EGV8"/>
<accession>A0A9Q1EGV8</accession>
<proteinExistence type="predicted"/>
<evidence type="ECO:0000313" key="2">
    <source>
        <dbReference type="EMBL" id="KAJ8338583.1"/>
    </source>
</evidence>
<organism evidence="2 3">
    <name type="scientific">Synaphobranchus kaupii</name>
    <name type="common">Kaup's arrowtooth eel</name>
    <dbReference type="NCBI Taxonomy" id="118154"/>
    <lineage>
        <taxon>Eukaryota</taxon>
        <taxon>Metazoa</taxon>
        <taxon>Chordata</taxon>
        <taxon>Craniata</taxon>
        <taxon>Vertebrata</taxon>
        <taxon>Euteleostomi</taxon>
        <taxon>Actinopterygii</taxon>
        <taxon>Neopterygii</taxon>
        <taxon>Teleostei</taxon>
        <taxon>Anguilliformes</taxon>
        <taxon>Synaphobranchidae</taxon>
        <taxon>Synaphobranchus</taxon>
    </lineage>
</organism>
<gene>
    <name evidence="2" type="ORF">SKAU_G00375490</name>
</gene>
<reference evidence="2" key="1">
    <citation type="journal article" date="2023" name="Science">
        <title>Genome structures resolve the early diversification of teleost fishes.</title>
        <authorList>
            <person name="Parey E."/>
            <person name="Louis A."/>
            <person name="Montfort J."/>
            <person name="Bouchez O."/>
            <person name="Roques C."/>
            <person name="Iampietro C."/>
            <person name="Lluch J."/>
            <person name="Castinel A."/>
            <person name="Donnadieu C."/>
            <person name="Desvignes T."/>
            <person name="Floi Bucao C."/>
            <person name="Jouanno E."/>
            <person name="Wen M."/>
            <person name="Mejri S."/>
            <person name="Dirks R."/>
            <person name="Jansen H."/>
            <person name="Henkel C."/>
            <person name="Chen W.J."/>
            <person name="Zahm M."/>
            <person name="Cabau C."/>
            <person name="Klopp C."/>
            <person name="Thompson A.W."/>
            <person name="Robinson-Rechavi M."/>
            <person name="Braasch I."/>
            <person name="Lecointre G."/>
            <person name="Bobe J."/>
            <person name="Postlethwait J.H."/>
            <person name="Berthelot C."/>
            <person name="Roest Crollius H."/>
            <person name="Guiguen Y."/>
        </authorList>
    </citation>
    <scope>NUCLEOTIDE SEQUENCE</scope>
    <source>
        <strain evidence="2">WJC10195</strain>
    </source>
</reference>